<dbReference type="Proteomes" id="UP001148662">
    <property type="component" value="Unassembled WGS sequence"/>
</dbReference>
<evidence type="ECO:0000313" key="2">
    <source>
        <dbReference type="Proteomes" id="UP001148662"/>
    </source>
</evidence>
<reference evidence="1" key="1">
    <citation type="submission" date="2022-07" db="EMBL/GenBank/DDBJ databases">
        <title>Genome Sequence of Phlebia brevispora.</title>
        <authorList>
            <person name="Buettner E."/>
        </authorList>
    </citation>
    <scope>NUCLEOTIDE SEQUENCE</scope>
    <source>
        <strain evidence="1">MPL23</strain>
    </source>
</reference>
<keyword evidence="2" id="KW-1185">Reference proteome</keyword>
<proteinExistence type="predicted"/>
<accession>A0ACC1T9V6</accession>
<gene>
    <name evidence="1" type="ORF">NM688_g1952</name>
</gene>
<organism evidence="1 2">
    <name type="scientific">Phlebia brevispora</name>
    <dbReference type="NCBI Taxonomy" id="194682"/>
    <lineage>
        <taxon>Eukaryota</taxon>
        <taxon>Fungi</taxon>
        <taxon>Dikarya</taxon>
        <taxon>Basidiomycota</taxon>
        <taxon>Agaricomycotina</taxon>
        <taxon>Agaricomycetes</taxon>
        <taxon>Polyporales</taxon>
        <taxon>Meruliaceae</taxon>
        <taxon>Phlebia</taxon>
    </lineage>
</organism>
<name>A0ACC1T9V6_9APHY</name>
<comment type="caution">
    <text evidence="1">The sequence shown here is derived from an EMBL/GenBank/DDBJ whole genome shotgun (WGS) entry which is preliminary data.</text>
</comment>
<protein>
    <submittedName>
        <fullName evidence="1">Uncharacterized protein</fullName>
    </submittedName>
</protein>
<sequence length="365" mass="39294">MPLERTWSIWSVSTTSSFGIDTDPTDAADKSPAERLRELAQLQSQNRANGRGPGEEGRIQVPDTFCGYGEYPSGYCSQPSEPSQDGSRTRVAAHRAAISVTRSLGRAQSEPNATRPASRSRRLSRSRTSLSTLSSTTSSTSSVATVVRKPTPPGAVADPISKVAKWRSSVDVVMPSIDEHGERAAELQPNNSNGGLAEVSDASTVCGLSQENALRLEYLEMLQAHTQCTAAPMEDMSGQSEGEVTNTTESDQATHNATNNATPTTIKPSQTVGNVTGSATSTTFGSSQDRLLHPHPKTGRSSGKADQGKYEKLLEEEGKHFTTATVCDNKTSGYPDYREQLVYISNWSTYESQSSQDSESSQECW</sequence>
<evidence type="ECO:0000313" key="1">
    <source>
        <dbReference type="EMBL" id="KAJ3556577.1"/>
    </source>
</evidence>
<dbReference type="EMBL" id="JANHOG010000229">
    <property type="protein sequence ID" value="KAJ3556577.1"/>
    <property type="molecule type" value="Genomic_DNA"/>
</dbReference>